<dbReference type="EMBL" id="JAOCQF010000003">
    <property type="protein sequence ID" value="MCT8331103.1"/>
    <property type="molecule type" value="Genomic_DNA"/>
</dbReference>
<accession>A0ABT2NQ84</accession>
<reference evidence="4" key="1">
    <citation type="submission" date="2023-07" db="EMBL/GenBank/DDBJ databases">
        <title>Defluviimonas sediminis sp. nov., isolated from mangrove sediment.</title>
        <authorList>
            <person name="Liu L."/>
            <person name="Li J."/>
            <person name="Huang Y."/>
            <person name="Pan J."/>
            <person name="Li M."/>
        </authorList>
    </citation>
    <scope>NUCLEOTIDE SEQUENCE [LARGE SCALE GENOMIC DNA]</scope>
    <source>
        <strain evidence="4">FT324</strain>
    </source>
</reference>
<dbReference type="RefSeq" id="WP_261496988.1">
    <property type="nucleotide sequence ID" value="NZ_JAOCQF010000003.1"/>
</dbReference>
<dbReference type="Proteomes" id="UP001205601">
    <property type="component" value="Unassembled WGS sequence"/>
</dbReference>
<evidence type="ECO:0000313" key="3">
    <source>
        <dbReference type="EMBL" id="MCT8331103.1"/>
    </source>
</evidence>
<evidence type="ECO:0000256" key="2">
    <source>
        <dbReference type="SAM" id="SignalP"/>
    </source>
</evidence>
<dbReference type="PROSITE" id="PS51257">
    <property type="entry name" value="PROKAR_LIPOPROTEIN"/>
    <property type="match status" value="1"/>
</dbReference>
<feature type="region of interest" description="Disordered" evidence="1">
    <location>
        <begin position="203"/>
        <end position="228"/>
    </location>
</feature>
<name>A0ABT2NQ84_9RHOB</name>
<keyword evidence="4" id="KW-1185">Reference proteome</keyword>
<organism evidence="3 4">
    <name type="scientific">Albidovulum sediminis</name>
    <dbReference type="NCBI Taxonomy" id="3066345"/>
    <lineage>
        <taxon>Bacteria</taxon>
        <taxon>Pseudomonadati</taxon>
        <taxon>Pseudomonadota</taxon>
        <taxon>Alphaproteobacteria</taxon>
        <taxon>Rhodobacterales</taxon>
        <taxon>Paracoccaceae</taxon>
        <taxon>Albidovulum</taxon>
    </lineage>
</organism>
<feature type="signal peptide" evidence="2">
    <location>
        <begin position="1"/>
        <end position="30"/>
    </location>
</feature>
<protein>
    <recommendedName>
        <fullName evidence="5">DUF3558 domain-containing protein</fullName>
    </recommendedName>
</protein>
<keyword evidence="2" id="KW-0732">Signal</keyword>
<evidence type="ECO:0000313" key="4">
    <source>
        <dbReference type="Proteomes" id="UP001205601"/>
    </source>
</evidence>
<gene>
    <name evidence="3" type="ORF">N5I32_16410</name>
</gene>
<sequence length="228" mass="23945">MRTRKTWRTWSEAGLSTALATAVSACGAAAQESPSQVLPAADKSVQLGEFVATVPLECAPTAGRTGRTSALHCEWATRDGTTRIYDLKVTTKRNDPTLSQLEGLSTESQRIMLSAMLPAYLGTQLEFGPLPEAAPPQGFTLRKVTHGGYPAPGPGGMLGWCTSVGYRATSGAETISALGLACVVVAANHRDLLQVGSVLGARHKSGSNPPTGFARDAERISGSLRHRT</sequence>
<evidence type="ECO:0008006" key="5">
    <source>
        <dbReference type="Google" id="ProtNLM"/>
    </source>
</evidence>
<proteinExistence type="predicted"/>
<feature type="chain" id="PRO_5045721008" description="DUF3558 domain-containing protein" evidence="2">
    <location>
        <begin position="31"/>
        <end position="228"/>
    </location>
</feature>
<evidence type="ECO:0000256" key="1">
    <source>
        <dbReference type="SAM" id="MobiDB-lite"/>
    </source>
</evidence>
<comment type="caution">
    <text evidence="3">The sequence shown here is derived from an EMBL/GenBank/DDBJ whole genome shotgun (WGS) entry which is preliminary data.</text>
</comment>